<evidence type="ECO:0000259" key="3">
    <source>
        <dbReference type="Pfam" id="PF04003"/>
    </source>
</evidence>
<dbReference type="AlphaFoldDB" id="A0A251JHP7"/>
<keyword evidence="5" id="KW-1185">Reference proteome</keyword>
<organism evidence="4 5">
    <name type="scientific">Manihot esculenta</name>
    <name type="common">Cassava</name>
    <name type="synonym">Jatropha manihot</name>
    <dbReference type="NCBI Taxonomy" id="3983"/>
    <lineage>
        <taxon>Eukaryota</taxon>
        <taxon>Viridiplantae</taxon>
        <taxon>Streptophyta</taxon>
        <taxon>Embryophyta</taxon>
        <taxon>Tracheophyta</taxon>
        <taxon>Spermatophyta</taxon>
        <taxon>Magnoliopsida</taxon>
        <taxon>eudicotyledons</taxon>
        <taxon>Gunneridae</taxon>
        <taxon>Pentapetalae</taxon>
        <taxon>rosids</taxon>
        <taxon>fabids</taxon>
        <taxon>Malpighiales</taxon>
        <taxon>Euphorbiaceae</taxon>
        <taxon>Crotonoideae</taxon>
        <taxon>Manihoteae</taxon>
        <taxon>Manihot</taxon>
    </lineage>
</organism>
<sequence>MVSSNIRDLLTAFSPSLDYFAISSGDGRIKIWDTVKGHLQTEFADITSYDANLFTKPERGHLSVDYTCMKWLSLDRKKKRKLGSSLLVLGTGSGDVLALDVSAGQLKWTVSDCHPGGASAISFSMRESCIYTAGADGMCCKIDPQTGNMLGKFRASNKAISSMLVSPDGKILATAAAQLTVFNCSDHKKIQKFSGHPGAVRAMFFTDDGKYILSSATGERYIALWRVDGGKKQSASCILAMEHPAVFLDCWRLENEGIDAGLCVLAISETGVCYTWYGQSIEELRSVKPTKVAIANEGSFSNIHKGALPTIFAAKLQGIVKSKAAHVFIAYGLLIKPSFQKIVVHSGTDIELNCSQDGVLLPVSQSLIKSKKGSDIQIGAVTALDRANVEDALLPMPKVSDFHDKRMLEKALNNDLDEVMVDLIDGRSQPELVENKDDTVTTSMEKHLRSLEILRSKDDGMFRSTLASATSMGIDIEANIPQKKMRAAVLSLEPNNACKLLELLLAKWESRSCSAKHILPWIYCILVNHGQYIMAQEKSEAQMLSSLLKITKSRGVAVQPLLRLSGCLQLVTAQIDKAAMNKAHVSMHNDQMDDDDDDNDEDIGEQLYGEDDDESQLSSDDYN</sequence>
<dbReference type="Gramene" id="Manes.15G008900.9.v8.1">
    <property type="protein sequence ID" value="Manes.15G008900.9.v8.1.CDS"/>
    <property type="gene ID" value="Manes.15G008900.v8.1"/>
</dbReference>
<protein>
    <recommendedName>
        <fullName evidence="3">Small-subunit processome Utp12 domain-containing protein</fullName>
    </recommendedName>
</protein>
<dbReference type="PROSITE" id="PS50082">
    <property type="entry name" value="WD_REPEATS_2"/>
    <property type="match status" value="2"/>
</dbReference>
<gene>
    <name evidence="4" type="ORF">MANES_15G008900</name>
</gene>
<evidence type="ECO:0000313" key="4">
    <source>
        <dbReference type="EMBL" id="OAY27704.1"/>
    </source>
</evidence>
<proteinExistence type="predicted"/>
<name>A0A251JHP7_MANES</name>
<evidence type="ECO:0000313" key="5">
    <source>
        <dbReference type="Proteomes" id="UP000091857"/>
    </source>
</evidence>
<feature type="compositionally biased region" description="Acidic residues" evidence="2">
    <location>
        <begin position="592"/>
        <end position="615"/>
    </location>
</feature>
<feature type="region of interest" description="Disordered" evidence="2">
    <location>
        <begin position="588"/>
        <end position="623"/>
    </location>
</feature>
<dbReference type="SMART" id="SM00320">
    <property type="entry name" value="WD40"/>
    <property type="match status" value="4"/>
</dbReference>
<dbReference type="PANTHER" id="PTHR45290">
    <property type="entry name" value="OS03G0300300 PROTEIN"/>
    <property type="match status" value="1"/>
</dbReference>
<reference evidence="4 5" key="1">
    <citation type="submission" date="2016-02" db="EMBL/GenBank/DDBJ databases">
        <title>WGS assembly of Manihot esculenta.</title>
        <authorList>
            <person name="Bredeson J.V."/>
            <person name="Prochnik S.E."/>
            <person name="Lyons J.B."/>
            <person name="Schmutz J."/>
            <person name="Grimwood J."/>
            <person name="Vrebalov J."/>
            <person name="Bart R.S."/>
            <person name="Amuge T."/>
            <person name="Ferguson M.E."/>
            <person name="Green R."/>
            <person name="Putnam N."/>
            <person name="Stites J."/>
            <person name="Rounsley S."/>
            <person name="Rokhsar D.S."/>
        </authorList>
    </citation>
    <scope>NUCLEOTIDE SEQUENCE [LARGE SCALE GENOMIC DNA]</scope>
    <source>
        <strain evidence="5">cv. AM560-2</strain>
        <tissue evidence="4">Leaf</tissue>
    </source>
</reference>
<feature type="repeat" description="WD" evidence="1">
    <location>
        <begin position="12"/>
        <end position="42"/>
    </location>
</feature>
<keyword evidence="1" id="KW-0853">WD repeat</keyword>
<evidence type="ECO:0000256" key="2">
    <source>
        <dbReference type="SAM" id="MobiDB-lite"/>
    </source>
</evidence>
<dbReference type="Pfam" id="PF00400">
    <property type="entry name" value="WD40"/>
    <property type="match status" value="2"/>
</dbReference>
<dbReference type="EMBL" id="CM004401">
    <property type="protein sequence ID" value="OAY27705.1"/>
    <property type="molecule type" value="Genomic_DNA"/>
</dbReference>
<dbReference type="InterPro" id="IPR015943">
    <property type="entry name" value="WD40/YVTN_repeat-like_dom_sf"/>
</dbReference>
<dbReference type="PANTHER" id="PTHR45290:SF1">
    <property type="entry name" value="OS03G0300300 PROTEIN"/>
    <property type="match status" value="1"/>
</dbReference>
<dbReference type="InterPro" id="IPR036322">
    <property type="entry name" value="WD40_repeat_dom_sf"/>
</dbReference>
<dbReference type="Gene3D" id="2.130.10.10">
    <property type="entry name" value="YVTN repeat-like/Quinoprotein amine dehydrogenase"/>
    <property type="match status" value="1"/>
</dbReference>
<dbReference type="SUPFAM" id="SSF50978">
    <property type="entry name" value="WD40 repeat-like"/>
    <property type="match status" value="1"/>
</dbReference>
<dbReference type="STRING" id="3983.A0A251JHP7"/>
<dbReference type="InterPro" id="IPR001680">
    <property type="entry name" value="WD40_rpt"/>
</dbReference>
<accession>A0A251JHP7</accession>
<dbReference type="EMBL" id="CM004401">
    <property type="protein sequence ID" value="OAY27704.1"/>
    <property type="molecule type" value="Genomic_DNA"/>
</dbReference>
<evidence type="ECO:0000256" key="1">
    <source>
        <dbReference type="PROSITE-ProRule" id="PRU00221"/>
    </source>
</evidence>
<dbReference type="OrthoDB" id="30195at2759"/>
<dbReference type="InterPro" id="IPR007148">
    <property type="entry name" value="SSU_processome_Utp12"/>
</dbReference>
<dbReference type="Gramene" id="Manes.15G008900.5.v8.1">
    <property type="protein sequence ID" value="Manes.15G008900.5.v8.1.CDS"/>
    <property type="gene ID" value="Manes.15G008900.v8.1"/>
</dbReference>
<dbReference type="Proteomes" id="UP000091857">
    <property type="component" value="Chromosome 15"/>
</dbReference>
<feature type="repeat" description="WD" evidence="1">
    <location>
        <begin position="193"/>
        <end position="235"/>
    </location>
</feature>
<feature type="domain" description="Small-subunit processome Utp12" evidence="3">
    <location>
        <begin position="479"/>
        <end position="572"/>
    </location>
</feature>
<dbReference type="Pfam" id="PF04003">
    <property type="entry name" value="Utp12"/>
    <property type="match status" value="1"/>
</dbReference>